<evidence type="ECO:0000259" key="9">
    <source>
        <dbReference type="PROSITE" id="PS50928"/>
    </source>
</evidence>
<protein>
    <submittedName>
        <fullName evidence="10">Binding-protein-dependent transport systems inner membrane component</fullName>
    </submittedName>
</protein>
<evidence type="ECO:0000313" key="11">
    <source>
        <dbReference type="Proteomes" id="UP000009173"/>
    </source>
</evidence>
<dbReference type="Gene3D" id="1.10.3720.10">
    <property type="entry name" value="MetI-like"/>
    <property type="match status" value="1"/>
</dbReference>
<dbReference type="AlphaFoldDB" id="A0A0H3A8K7"/>
<keyword evidence="5 7" id="KW-1133">Transmembrane helix</keyword>
<feature type="domain" description="ABC transmembrane type-1" evidence="9">
    <location>
        <begin position="98"/>
        <end position="287"/>
    </location>
</feature>
<dbReference type="KEGG" id="dvl:Dvul_0778"/>
<dbReference type="RefSeq" id="WP_010939732.1">
    <property type="nucleotide sequence ID" value="NC_008751.1"/>
</dbReference>
<dbReference type="InterPro" id="IPR000515">
    <property type="entry name" value="MetI-like"/>
</dbReference>
<evidence type="ECO:0000256" key="2">
    <source>
        <dbReference type="ARBA" id="ARBA00022448"/>
    </source>
</evidence>
<dbReference type="HOGENOM" id="CLU_028518_1_1_7"/>
<feature type="compositionally biased region" description="Polar residues" evidence="8">
    <location>
        <begin position="1"/>
        <end position="13"/>
    </location>
</feature>
<dbReference type="PROSITE" id="PS50928">
    <property type="entry name" value="ABC_TM1"/>
    <property type="match status" value="1"/>
</dbReference>
<feature type="transmembrane region" description="Helical" evidence="7">
    <location>
        <begin position="100"/>
        <end position="125"/>
    </location>
</feature>
<dbReference type="EMBL" id="CP000527">
    <property type="protein sequence ID" value="ABM27800.1"/>
    <property type="molecule type" value="Genomic_DNA"/>
</dbReference>
<keyword evidence="3" id="KW-1003">Cell membrane</keyword>
<feature type="transmembrane region" description="Helical" evidence="7">
    <location>
        <begin position="137"/>
        <end position="157"/>
    </location>
</feature>
<keyword evidence="4 7" id="KW-0812">Transmembrane</keyword>
<feature type="transmembrane region" description="Helical" evidence="7">
    <location>
        <begin position="163"/>
        <end position="180"/>
    </location>
</feature>
<evidence type="ECO:0000256" key="4">
    <source>
        <dbReference type="ARBA" id="ARBA00022692"/>
    </source>
</evidence>
<dbReference type="InterPro" id="IPR035906">
    <property type="entry name" value="MetI-like_sf"/>
</dbReference>
<feature type="transmembrane region" description="Helical" evidence="7">
    <location>
        <begin position="219"/>
        <end position="244"/>
    </location>
</feature>
<evidence type="ECO:0000256" key="5">
    <source>
        <dbReference type="ARBA" id="ARBA00022989"/>
    </source>
</evidence>
<keyword evidence="6 7" id="KW-0472">Membrane</keyword>
<dbReference type="CDD" id="cd06261">
    <property type="entry name" value="TM_PBP2"/>
    <property type="match status" value="1"/>
</dbReference>
<dbReference type="PANTHER" id="PTHR43386">
    <property type="entry name" value="OLIGOPEPTIDE TRANSPORT SYSTEM PERMEASE PROTEIN APPC"/>
    <property type="match status" value="1"/>
</dbReference>
<evidence type="ECO:0000313" key="10">
    <source>
        <dbReference type="EMBL" id="ABM27800.1"/>
    </source>
</evidence>
<feature type="transmembrane region" description="Helical" evidence="7">
    <location>
        <begin position="36"/>
        <end position="59"/>
    </location>
</feature>
<evidence type="ECO:0000256" key="8">
    <source>
        <dbReference type="SAM" id="MobiDB-lite"/>
    </source>
</evidence>
<evidence type="ECO:0000256" key="3">
    <source>
        <dbReference type="ARBA" id="ARBA00022475"/>
    </source>
</evidence>
<comment type="similarity">
    <text evidence="7">Belongs to the binding-protein-dependent transport system permease family.</text>
</comment>
<feature type="transmembrane region" description="Helical" evidence="7">
    <location>
        <begin position="264"/>
        <end position="286"/>
    </location>
</feature>
<keyword evidence="2 7" id="KW-0813">Transport</keyword>
<comment type="subcellular location">
    <subcellularLocation>
        <location evidence="1 7">Cell membrane</location>
        <topology evidence="1 7">Multi-pass membrane protein</topology>
    </subcellularLocation>
</comment>
<evidence type="ECO:0000256" key="7">
    <source>
        <dbReference type="RuleBase" id="RU363032"/>
    </source>
</evidence>
<evidence type="ECO:0000256" key="6">
    <source>
        <dbReference type="ARBA" id="ARBA00023136"/>
    </source>
</evidence>
<accession>A0A0H3A8K7</accession>
<proteinExistence type="inferred from homology"/>
<dbReference type="InterPro" id="IPR025966">
    <property type="entry name" value="OppC_N"/>
</dbReference>
<sequence>MNAPHSNAGTETGTPFVPPPATTSRPSTSRFWQRNILFAIGFAIVGSMSLLALLAPWIAPYDPTALHLDTILSGPSATHLLGTDALGRDVLSRLLYGARVSLWVGFVSVGIAVAIGLAVGLVAGYFGGIIDELAMRLVDIMLCFPSFFLILAVIAFLEPSLGNIMAVIGLTSWMGVARLVRAETLSLREREFVAAARLAGAGRTRIILTHILPNAMAPVLVSATLGVAGAILTESALSFLGLGVQPPDPSWGNMLLEGKDVLEIAPWMSLFPGLAILVTVLGYNLLGESLRDFLDPRLKK</sequence>
<organism evidence="10 11">
    <name type="scientific">Nitratidesulfovibrio vulgaris (strain DP4)</name>
    <name type="common">Desulfovibrio vulgaris</name>
    <dbReference type="NCBI Taxonomy" id="391774"/>
    <lineage>
        <taxon>Bacteria</taxon>
        <taxon>Pseudomonadati</taxon>
        <taxon>Thermodesulfobacteriota</taxon>
        <taxon>Desulfovibrionia</taxon>
        <taxon>Desulfovibrionales</taxon>
        <taxon>Desulfovibrionaceae</taxon>
        <taxon>Nitratidesulfovibrio</taxon>
    </lineage>
</organism>
<dbReference type="SUPFAM" id="SSF161098">
    <property type="entry name" value="MetI-like"/>
    <property type="match status" value="1"/>
</dbReference>
<reference evidence="11" key="1">
    <citation type="journal article" date="2009" name="Environ. Microbiol.">
        <title>Contribution of mobile genetic elements to Desulfovibrio vulgaris genome plasticity.</title>
        <authorList>
            <person name="Walker C.B."/>
            <person name="Stolyar S."/>
            <person name="Chivian D."/>
            <person name="Pinel N."/>
            <person name="Gabster J.A."/>
            <person name="Dehal P.S."/>
            <person name="He Z."/>
            <person name="Yang Z.K."/>
            <person name="Yen H.C."/>
            <person name="Zhou J."/>
            <person name="Wall J.D."/>
            <person name="Hazen T.C."/>
            <person name="Arkin A.P."/>
            <person name="Stahl D.A."/>
        </authorList>
    </citation>
    <scope>NUCLEOTIDE SEQUENCE [LARGE SCALE GENOMIC DNA]</scope>
    <source>
        <strain evidence="11">DP4</strain>
    </source>
</reference>
<evidence type="ECO:0000256" key="1">
    <source>
        <dbReference type="ARBA" id="ARBA00004651"/>
    </source>
</evidence>
<dbReference type="PANTHER" id="PTHR43386:SF1">
    <property type="entry name" value="D,D-DIPEPTIDE TRANSPORT SYSTEM PERMEASE PROTEIN DDPC-RELATED"/>
    <property type="match status" value="1"/>
</dbReference>
<name>A0A0H3A8K7_NITV4</name>
<dbReference type="GO" id="GO:0055085">
    <property type="term" value="P:transmembrane transport"/>
    <property type="evidence" value="ECO:0007669"/>
    <property type="project" value="InterPro"/>
</dbReference>
<dbReference type="GO" id="GO:0005886">
    <property type="term" value="C:plasma membrane"/>
    <property type="evidence" value="ECO:0007669"/>
    <property type="project" value="UniProtKB-SubCell"/>
</dbReference>
<dbReference type="Pfam" id="PF00528">
    <property type="entry name" value="BPD_transp_1"/>
    <property type="match status" value="1"/>
</dbReference>
<dbReference type="Proteomes" id="UP000009173">
    <property type="component" value="Chromosome"/>
</dbReference>
<feature type="region of interest" description="Disordered" evidence="8">
    <location>
        <begin position="1"/>
        <end position="27"/>
    </location>
</feature>
<gene>
    <name evidence="10" type="ordered locus">Dvul_0778</name>
</gene>
<dbReference type="Pfam" id="PF12911">
    <property type="entry name" value="OppC_N"/>
    <property type="match status" value="1"/>
</dbReference>
<dbReference type="InterPro" id="IPR050366">
    <property type="entry name" value="BP-dependent_transpt_permease"/>
</dbReference>